<evidence type="ECO:0000313" key="2">
    <source>
        <dbReference type="Proteomes" id="UP000005436"/>
    </source>
</evidence>
<dbReference type="PATRIC" id="fig|203275.8.peg.1049"/>
<dbReference type="Proteomes" id="UP000005436">
    <property type="component" value="Chromosome"/>
</dbReference>
<reference evidence="2" key="1">
    <citation type="submission" date="2011-12" db="EMBL/GenBank/DDBJ databases">
        <title>Complete sequence of Tannerella forsythia ATCC 43037.</title>
        <authorList>
            <person name="Dewhirst F."/>
            <person name="Tanner A."/>
            <person name="Izard J."/>
            <person name="Brinkac L."/>
            <person name="Durkin A.S."/>
            <person name="Hostetler J."/>
            <person name="Shetty J."/>
            <person name="Torralba M."/>
            <person name="Gill S."/>
            <person name="Nelson K."/>
        </authorList>
    </citation>
    <scope>NUCLEOTIDE SEQUENCE [LARGE SCALE GENOMIC DNA]</scope>
    <source>
        <strain evidence="2">ATCC 43037 / JCM 10827 / CCUG 33226 / KCTC 5666 / FDC 338</strain>
    </source>
</reference>
<sequence>MCNFRVPCGYFTSKFAIDYVKDAKKQTKYLHIVKKHLYLCRT</sequence>
<proteinExistence type="predicted"/>
<keyword evidence="2" id="KW-1185">Reference proteome</keyword>
<organism evidence="1 2">
    <name type="scientific">Tannerella forsythia (strain ATCC 43037 / JCM 10827 / CCUG 21028 A / KCTC 5666 / FDC 338)</name>
    <name type="common">Bacteroides forsythus</name>
    <dbReference type="NCBI Taxonomy" id="203275"/>
    <lineage>
        <taxon>Bacteria</taxon>
        <taxon>Pseudomonadati</taxon>
        <taxon>Bacteroidota</taxon>
        <taxon>Bacteroidia</taxon>
        <taxon>Bacteroidales</taxon>
        <taxon>Tannerellaceae</taxon>
        <taxon>Tannerella</taxon>
    </lineage>
</organism>
<evidence type="ECO:0000313" key="1">
    <source>
        <dbReference type="EMBL" id="AEW22029.1"/>
    </source>
</evidence>
<protein>
    <submittedName>
        <fullName evidence="1">Uncharacterized protein</fullName>
    </submittedName>
</protein>
<dbReference type="STRING" id="203275.BFO_1171"/>
<gene>
    <name evidence="1" type="ordered locus">BFO_1171</name>
</gene>
<accession>G8UII2</accession>
<dbReference type="EMBL" id="CP003191">
    <property type="protein sequence ID" value="AEW22029.1"/>
    <property type="molecule type" value="Genomic_DNA"/>
</dbReference>
<dbReference type="KEGG" id="tfo:BFO_1171"/>
<name>G8UII2_TANFA</name>
<dbReference type="HOGENOM" id="CLU_218836_0_0_10"/>
<dbReference type="AlphaFoldDB" id="G8UII2"/>